<accession>A0A1Y1S1H5</accession>
<dbReference type="OrthoDB" id="350508at2"/>
<comment type="caution">
    <text evidence="1">The sequence shown here is derived from an EMBL/GenBank/DDBJ whole genome shotgun (WGS) entry which is preliminary data.</text>
</comment>
<dbReference type="RefSeq" id="WP_083048553.1">
    <property type="nucleotide sequence ID" value="NZ_MWQY01000003.1"/>
</dbReference>
<gene>
    <name evidence="1" type="ORF">B4O97_03970</name>
</gene>
<evidence type="ECO:0000313" key="2">
    <source>
        <dbReference type="Proteomes" id="UP000192343"/>
    </source>
</evidence>
<keyword evidence="2" id="KW-1185">Reference proteome</keyword>
<dbReference type="Proteomes" id="UP000192343">
    <property type="component" value="Unassembled WGS sequence"/>
</dbReference>
<evidence type="ECO:0000313" key="1">
    <source>
        <dbReference type="EMBL" id="ORC37358.1"/>
    </source>
</evidence>
<reference evidence="1 2" key="1">
    <citation type="submission" date="2017-03" db="EMBL/GenBank/DDBJ databases">
        <title>Draft Genome sequence of Marispirochaeta sp. strain JC444.</title>
        <authorList>
            <person name="Shivani Y."/>
            <person name="Subhash Y."/>
            <person name="Sasikala C."/>
            <person name="Ramana C."/>
        </authorList>
    </citation>
    <scope>NUCLEOTIDE SEQUENCE [LARGE SCALE GENOMIC DNA]</scope>
    <source>
        <strain evidence="1 2">JC444</strain>
    </source>
</reference>
<sequence>MSMRHPKLQQWDETMKKMFDEIDDYLEEKYGHLYPLHPNRAKRGKTSNKEHDGLFNVGTSFTAGFGSELGKGYIIDIDMVTLTRIPDDVREEIEEEVVDLVQERLPRFFPDRDLTVSRDGHVYKIHGDFSLGSL</sequence>
<organism evidence="1 2">
    <name type="scientific">Marispirochaeta aestuarii</name>
    <dbReference type="NCBI Taxonomy" id="1963862"/>
    <lineage>
        <taxon>Bacteria</taxon>
        <taxon>Pseudomonadati</taxon>
        <taxon>Spirochaetota</taxon>
        <taxon>Spirochaetia</taxon>
        <taxon>Spirochaetales</taxon>
        <taxon>Spirochaetaceae</taxon>
        <taxon>Marispirochaeta</taxon>
    </lineage>
</organism>
<dbReference type="STRING" id="1963862.B4O97_03970"/>
<dbReference type="AlphaFoldDB" id="A0A1Y1S1H5"/>
<name>A0A1Y1S1H5_9SPIO</name>
<dbReference type="EMBL" id="MWQY01000003">
    <property type="protein sequence ID" value="ORC37358.1"/>
    <property type="molecule type" value="Genomic_DNA"/>
</dbReference>
<proteinExistence type="predicted"/>
<protein>
    <submittedName>
        <fullName evidence="1">Uncharacterized protein</fullName>
    </submittedName>
</protein>